<keyword evidence="11" id="KW-1185">Reference proteome</keyword>
<keyword evidence="4" id="KW-1003">Cell membrane</keyword>
<protein>
    <submittedName>
        <fullName evidence="10">ABC transporter permease</fullName>
    </submittedName>
</protein>
<feature type="transmembrane region" description="Helical" evidence="8">
    <location>
        <begin position="159"/>
        <end position="179"/>
    </location>
</feature>
<evidence type="ECO:0000256" key="4">
    <source>
        <dbReference type="ARBA" id="ARBA00022475"/>
    </source>
</evidence>
<evidence type="ECO:0000259" key="9">
    <source>
        <dbReference type="PROSITE" id="PS50928"/>
    </source>
</evidence>
<feature type="transmembrane region" description="Helical" evidence="8">
    <location>
        <begin position="76"/>
        <end position="96"/>
    </location>
</feature>
<dbReference type="InterPro" id="IPR035906">
    <property type="entry name" value="MetI-like_sf"/>
</dbReference>
<keyword evidence="3 8" id="KW-0813">Transport</keyword>
<evidence type="ECO:0000256" key="8">
    <source>
        <dbReference type="RuleBase" id="RU363032"/>
    </source>
</evidence>
<keyword evidence="7 8" id="KW-0472">Membrane</keyword>
<evidence type="ECO:0000256" key="1">
    <source>
        <dbReference type="ARBA" id="ARBA00004651"/>
    </source>
</evidence>
<dbReference type="InterPro" id="IPR000515">
    <property type="entry name" value="MetI-like"/>
</dbReference>
<feature type="transmembrane region" description="Helical" evidence="8">
    <location>
        <begin position="132"/>
        <end position="153"/>
    </location>
</feature>
<feature type="transmembrane region" description="Helical" evidence="8">
    <location>
        <begin position="102"/>
        <end position="120"/>
    </location>
</feature>
<evidence type="ECO:0000256" key="5">
    <source>
        <dbReference type="ARBA" id="ARBA00022692"/>
    </source>
</evidence>
<sequence>MAEIRKSWRDGALQLSTMPLLVILGAFFVIPLVMTALLSFQGTAYYRLVWTWDLKIWRDVFSQIHYWSIMWRTLEMALICTALCTLLAIPVAYGMVHRLVRWSGAVTLLMVFAFLTDAVLKTFGWVLFLDRSGVLNGALAAIGLPPAAVNILFTPNATLIGMVYNLLPYTIFTTALSMARIDRDLVLAARDAGASRMRAFVEVTLPLAKPGIWAGAVLVFVLSLGVFLEPKVMGGGTSPMAAELIRQSFETRVNWPLGAALTLVLIVIGAAVLAVAGAVALLRGRRTSDE</sequence>
<feature type="transmembrane region" description="Helical" evidence="8">
    <location>
        <begin position="20"/>
        <end position="40"/>
    </location>
</feature>
<dbReference type="PROSITE" id="PS50928">
    <property type="entry name" value="ABC_TM1"/>
    <property type="match status" value="1"/>
</dbReference>
<gene>
    <name evidence="10" type="ORF">ACFSM0_08035</name>
</gene>
<name>A0ABW5A8X0_9RHOB</name>
<dbReference type="PANTHER" id="PTHR42929">
    <property type="entry name" value="INNER MEMBRANE ABC TRANSPORTER PERMEASE PROTEIN YDCU-RELATED-RELATED"/>
    <property type="match status" value="1"/>
</dbReference>
<dbReference type="RefSeq" id="WP_377389070.1">
    <property type="nucleotide sequence ID" value="NZ_JBHUIX010000009.1"/>
</dbReference>
<evidence type="ECO:0000256" key="2">
    <source>
        <dbReference type="ARBA" id="ARBA00007069"/>
    </source>
</evidence>
<comment type="subcellular location">
    <subcellularLocation>
        <location evidence="1 8">Cell membrane</location>
        <topology evidence="1 8">Multi-pass membrane protein</topology>
    </subcellularLocation>
</comment>
<evidence type="ECO:0000313" key="11">
    <source>
        <dbReference type="Proteomes" id="UP001597413"/>
    </source>
</evidence>
<dbReference type="SUPFAM" id="SSF161098">
    <property type="entry name" value="MetI-like"/>
    <property type="match status" value="1"/>
</dbReference>
<dbReference type="EMBL" id="JBHUIX010000009">
    <property type="protein sequence ID" value="MFD2174035.1"/>
    <property type="molecule type" value="Genomic_DNA"/>
</dbReference>
<keyword evidence="5 8" id="KW-0812">Transmembrane</keyword>
<keyword evidence="6 8" id="KW-1133">Transmembrane helix</keyword>
<dbReference type="PANTHER" id="PTHR42929:SF1">
    <property type="entry name" value="INNER MEMBRANE ABC TRANSPORTER PERMEASE PROTEIN YDCU-RELATED"/>
    <property type="match status" value="1"/>
</dbReference>
<evidence type="ECO:0000256" key="3">
    <source>
        <dbReference type="ARBA" id="ARBA00022448"/>
    </source>
</evidence>
<organism evidence="10 11">
    <name type="scientific">Rhodobacter lacus</name>
    <dbReference type="NCBI Taxonomy" id="1641972"/>
    <lineage>
        <taxon>Bacteria</taxon>
        <taxon>Pseudomonadati</taxon>
        <taxon>Pseudomonadota</taxon>
        <taxon>Alphaproteobacteria</taxon>
        <taxon>Rhodobacterales</taxon>
        <taxon>Rhodobacter group</taxon>
        <taxon>Rhodobacter</taxon>
    </lineage>
</organism>
<feature type="domain" description="ABC transmembrane type-1" evidence="9">
    <location>
        <begin position="70"/>
        <end position="276"/>
    </location>
</feature>
<dbReference type="Pfam" id="PF00528">
    <property type="entry name" value="BPD_transp_1"/>
    <property type="match status" value="1"/>
</dbReference>
<accession>A0ABW5A8X0</accession>
<comment type="similarity">
    <text evidence="2">Belongs to the binding-protein-dependent transport system permease family. CysTW subfamily.</text>
</comment>
<comment type="caution">
    <text evidence="10">The sequence shown here is derived from an EMBL/GenBank/DDBJ whole genome shotgun (WGS) entry which is preliminary data.</text>
</comment>
<feature type="transmembrane region" description="Helical" evidence="8">
    <location>
        <begin position="257"/>
        <end position="282"/>
    </location>
</feature>
<evidence type="ECO:0000256" key="7">
    <source>
        <dbReference type="ARBA" id="ARBA00023136"/>
    </source>
</evidence>
<dbReference type="CDD" id="cd06261">
    <property type="entry name" value="TM_PBP2"/>
    <property type="match status" value="1"/>
</dbReference>
<evidence type="ECO:0000313" key="10">
    <source>
        <dbReference type="EMBL" id="MFD2174035.1"/>
    </source>
</evidence>
<proteinExistence type="inferred from homology"/>
<dbReference type="Proteomes" id="UP001597413">
    <property type="component" value="Unassembled WGS sequence"/>
</dbReference>
<reference evidence="11" key="1">
    <citation type="journal article" date="2019" name="Int. J. Syst. Evol. Microbiol.">
        <title>The Global Catalogue of Microorganisms (GCM) 10K type strain sequencing project: providing services to taxonomists for standard genome sequencing and annotation.</title>
        <authorList>
            <consortium name="The Broad Institute Genomics Platform"/>
            <consortium name="The Broad Institute Genome Sequencing Center for Infectious Disease"/>
            <person name="Wu L."/>
            <person name="Ma J."/>
        </authorList>
    </citation>
    <scope>NUCLEOTIDE SEQUENCE [LARGE SCALE GENOMIC DNA]</scope>
    <source>
        <strain evidence="11">CCUG 55131</strain>
    </source>
</reference>
<evidence type="ECO:0000256" key="6">
    <source>
        <dbReference type="ARBA" id="ARBA00022989"/>
    </source>
</evidence>
<feature type="transmembrane region" description="Helical" evidence="8">
    <location>
        <begin position="200"/>
        <end position="228"/>
    </location>
</feature>
<dbReference type="Gene3D" id="1.10.3720.10">
    <property type="entry name" value="MetI-like"/>
    <property type="match status" value="1"/>
</dbReference>